<dbReference type="EMBL" id="MHOQ01000004">
    <property type="protein sequence ID" value="OGZ67477.1"/>
    <property type="molecule type" value="Genomic_DNA"/>
</dbReference>
<accession>A0A1G2HYE1</accession>
<protein>
    <submittedName>
        <fullName evidence="1">Uncharacterized protein</fullName>
    </submittedName>
</protein>
<proteinExistence type="predicted"/>
<reference evidence="1 2" key="1">
    <citation type="journal article" date="2016" name="Nat. Commun.">
        <title>Thousands of microbial genomes shed light on interconnected biogeochemical processes in an aquifer system.</title>
        <authorList>
            <person name="Anantharaman K."/>
            <person name="Brown C.T."/>
            <person name="Hug L.A."/>
            <person name="Sharon I."/>
            <person name="Castelle C.J."/>
            <person name="Probst A.J."/>
            <person name="Thomas B.C."/>
            <person name="Singh A."/>
            <person name="Wilkins M.J."/>
            <person name="Karaoz U."/>
            <person name="Brodie E.L."/>
            <person name="Williams K.H."/>
            <person name="Hubbard S.S."/>
            <person name="Banfield J.F."/>
        </authorList>
    </citation>
    <scope>NUCLEOTIDE SEQUENCE [LARGE SCALE GENOMIC DNA]</scope>
</reference>
<evidence type="ECO:0000313" key="1">
    <source>
        <dbReference type="EMBL" id="OGZ67477.1"/>
    </source>
</evidence>
<gene>
    <name evidence="1" type="ORF">A3D34_01155</name>
</gene>
<organism evidence="1 2">
    <name type="scientific">Candidatus Staskawiczbacteria bacterium RIFCSPHIGHO2_02_FULL_33_16</name>
    <dbReference type="NCBI Taxonomy" id="1802204"/>
    <lineage>
        <taxon>Bacteria</taxon>
        <taxon>Candidatus Staskawicziibacteriota</taxon>
    </lineage>
</organism>
<sequence>MNERGVRFGVFENKFENNIFTLEGKENKLPGDLVNAFASIYGYFFDFYQEGTITGEVMKDMLKNAKKFEEYFTEKLENHNIFRKKNGWVLCDKKDSMEVEIKKIGRNLIEEFDGKIDELIKCGDDEKLDIGKIELILKGLQNLF</sequence>
<name>A0A1G2HYE1_9BACT</name>
<evidence type="ECO:0000313" key="2">
    <source>
        <dbReference type="Proteomes" id="UP000179183"/>
    </source>
</evidence>
<dbReference type="AlphaFoldDB" id="A0A1G2HYE1"/>
<comment type="caution">
    <text evidence="1">The sequence shown here is derived from an EMBL/GenBank/DDBJ whole genome shotgun (WGS) entry which is preliminary data.</text>
</comment>
<dbReference type="Proteomes" id="UP000179183">
    <property type="component" value="Unassembled WGS sequence"/>
</dbReference>